<dbReference type="EMBL" id="MN626602">
    <property type="protein sequence ID" value="QOE89500.1"/>
    <property type="molecule type" value="Genomic_DNA"/>
</dbReference>
<geneLocation type="plasmid" evidence="1">
    <name>TP123</name>
</geneLocation>
<protein>
    <submittedName>
        <fullName evidence="1">Uncharacterized protein</fullName>
    </submittedName>
</protein>
<evidence type="ECO:0000313" key="1">
    <source>
        <dbReference type="EMBL" id="QOE89500.1"/>
    </source>
</evidence>
<dbReference type="AlphaFoldDB" id="A0A7L8K9E7"/>
<proteinExistence type="predicted"/>
<organism evidence="1">
    <name type="scientific">Escherichia coli</name>
    <dbReference type="NCBI Taxonomy" id="562"/>
    <lineage>
        <taxon>Bacteria</taxon>
        <taxon>Pseudomonadati</taxon>
        <taxon>Pseudomonadota</taxon>
        <taxon>Gammaproteobacteria</taxon>
        <taxon>Enterobacterales</taxon>
        <taxon>Enterobacteriaceae</taxon>
        <taxon>Escherichia</taxon>
    </lineage>
</organism>
<name>A0A7L8K9E7_ECOLX</name>
<keyword evidence="1" id="KW-0614">Plasmid</keyword>
<reference evidence="1" key="1">
    <citation type="journal article" date="2020" name="Commun. Biol.">
        <title>Highly efficient gene transfer in the mouse gut microbiota is enabled by the Incl2 conjugative plasmid TP114.</title>
        <authorList>
            <person name="Neil K."/>
            <person name="Allard N."/>
            <person name="Grenier F."/>
            <person name="Burrus V."/>
            <person name="Rodrigue S."/>
        </authorList>
    </citation>
    <scope>NUCLEOTIDE SEQUENCE</scope>
    <source>
        <strain evidence="1">BM21</strain>
    </source>
</reference>
<gene>
    <name evidence="1" type="ORF">TP123_192</name>
</gene>
<accession>A0A7L8K9E7</accession>
<sequence length="45" mass="5256">MLNNRKNNHAYAHFSLRLLLLNADNDSGFEVFLYGSHFVSKVRVF</sequence>